<proteinExistence type="predicted"/>
<evidence type="ECO:0000313" key="1">
    <source>
        <dbReference type="EMBL" id="CEL53195.1"/>
    </source>
</evidence>
<dbReference type="Proteomes" id="UP000059188">
    <property type="component" value="Unassembled WGS sequence"/>
</dbReference>
<evidence type="ECO:0008006" key="3">
    <source>
        <dbReference type="Google" id="ProtNLM"/>
    </source>
</evidence>
<protein>
    <recommendedName>
        <fullName evidence="3">F-box-like domain-containing protein</fullName>
    </recommendedName>
</protein>
<sequence>MIEDSRELDDLQLKLAATAMGADDLDKPWRPSDLFLRLRNPLAYIRRLSIGGSYKIDWETFIDTSPPCVLRRFFEQRPDIHTVGFEWNDNPQPDLAFAPSLLEHMFPSLEYFTGPMSMCEGIMSSRLANQLKEIKILYEGADPSGPRVHTFDTLASAIKPLPRLEALQISCMDPERLL</sequence>
<name>A0A0B7F6N7_THACB</name>
<dbReference type="AlphaFoldDB" id="A0A0B7F6N7"/>
<reference evidence="1 2" key="1">
    <citation type="submission" date="2014-11" db="EMBL/GenBank/DDBJ databases">
        <authorList>
            <person name="Wibberg Daniel"/>
        </authorList>
    </citation>
    <scope>NUCLEOTIDE SEQUENCE [LARGE SCALE GENOMIC DNA]</scope>
    <source>
        <strain evidence="1">Rhizoctonia solani AG1-IB 7/3/14</strain>
    </source>
</reference>
<organism evidence="1 2">
    <name type="scientific">Thanatephorus cucumeris (strain AG1-IB / isolate 7/3/14)</name>
    <name type="common">Lettuce bottom rot fungus</name>
    <name type="synonym">Rhizoctonia solani</name>
    <dbReference type="NCBI Taxonomy" id="1108050"/>
    <lineage>
        <taxon>Eukaryota</taxon>
        <taxon>Fungi</taxon>
        <taxon>Dikarya</taxon>
        <taxon>Basidiomycota</taxon>
        <taxon>Agaricomycotina</taxon>
        <taxon>Agaricomycetes</taxon>
        <taxon>Cantharellales</taxon>
        <taxon>Ceratobasidiaceae</taxon>
        <taxon>Rhizoctonia</taxon>
        <taxon>Rhizoctonia solani AG-1</taxon>
    </lineage>
</organism>
<dbReference type="EMBL" id="LN679111">
    <property type="protein sequence ID" value="CEL53195.1"/>
    <property type="molecule type" value="Genomic_DNA"/>
</dbReference>
<gene>
    <name evidence="1" type="ORF">RSOLAG1IB_06160</name>
</gene>
<accession>A0A0B7F6N7</accession>
<evidence type="ECO:0000313" key="2">
    <source>
        <dbReference type="Proteomes" id="UP000059188"/>
    </source>
</evidence>
<keyword evidence="2" id="KW-1185">Reference proteome</keyword>